<dbReference type="FunFam" id="3.40.50.300:FF:000680">
    <property type="entry name" value="pachytene checkpoint protein 2 homolog"/>
    <property type="match status" value="1"/>
</dbReference>
<dbReference type="InterPro" id="IPR003959">
    <property type="entry name" value="ATPase_AAA_core"/>
</dbReference>
<comment type="similarity">
    <text evidence="1">Belongs to the AAA ATPase family. PCH2 subfamily.</text>
</comment>
<evidence type="ECO:0000256" key="5">
    <source>
        <dbReference type="RuleBase" id="RU003651"/>
    </source>
</evidence>
<dbReference type="InterPro" id="IPR058249">
    <property type="entry name" value="Pch2_C"/>
</dbReference>
<gene>
    <name evidence="7" type="primary">TRIP13</name>
    <name evidence="7" type="ORF">PHYPSEUDO_009365</name>
</gene>
<dbReference type="GO" id="GO:0016887">
    <property type="term" value="F:ATP hydrolysis activity"/>
    <property type="evidence" value="ECO:0007669"/>
    <property type="project" value="InterPro"/>
</dbReference>
<dbReference type="InterPro" id="IPR044539">
    <property type="entry name" value="Pch2-like"/>
</dbReference>
<dbReference type="InterPro" id="IPR003960">
    <property type="entry name" value="ATPase_AAA_CS"/>
</dbReference>
<evidence type="ECO:0000313" key="8">
    <source>
        <dbReference type="Proteomes" id="UP000694044"/>
    </source>
</evidence>
<sequence length="447" mass="49270">MATIAARVLAALFDDGDSSCYAVEVRLGQESIADYAQVSAAVAEFLGATCSLFTKRSVALPGNSPLAGHVEQIDITEFDGEGCEDAGVPRSEAHLFVHVFKLSDEAPAEETAEDDENVTTCQQTILPAASFDGLWDSLIFDSAVKQNVLDYAMTAMLFSDSKVNPHIISWNRVVLLHGPPGTGKTSLCKALAHKLSIRLSSRYPNAILLEINAHSLFSKWFSESGKLVMKLFRQIQELVEDEDSLICVLIDEVESLTAARKSAVSGSEPSDAIRVVNALLTQLDSLKRHSNVLILTTSNITEAIDVAFVDRADIKQYIGLPSSHARYEILRNCVEELQRVRIIQPSTLPVLEYLELTRRLASRKRMMDQITSPSVAHNGCEDLELSTQLLQAAEMAEGFSGRALRKLPFQAHAFFVQTRTATVSEFIHHLMQTVQRENEHKQQLTSG</sequence>
<dbReference type="CDD" id="cd19508">
    <property type="entry name" value="RecA-like_Pch2-like"/>
    <property type="match status" value="1"/>
</dbReference>
<evidence type="ECO:0000259" key="6">
    <source>
        <dbReference type="SMART" id="SM00382"/>
    </source>
</evidence>
<dbReference type="GO" id="GO:0005524">
    <property type="term" value="F:ATP binding"/>
    <property type="evidence" value="ECO:0007669"/>
    <property type="project" value="UniProtKB-KW"/>
</dbReference>
<keyword evidence="8" id="KW-1185">Reference proteome</keyword>
<evidence type="ECO:0000256" key="4">
    <source>
        <dbReference type="ARBA" id="ARBA00023254"/>
    </source>
</evidence>
<feature type="domain" description="AAA+ ATPase" evidence="6">
    <location>
        <begin position="170"/>
        <end position="322"/>
    </location>
</feature>
<keyword evidence="2 5" id="KW-0547">Nucleotide-binding</keyword>
<keyword evidence="3 5" id="KW-0067">ATP-binding</keyword>
<dbReference type="InterPro" id="IPR003593">
    <property type="entry name" value="AAA+_ATPase"/>
</dbReference>
<comment type="caution">
    <text evidence="7">The sequence shown here is derived from an EMBL/GenBank/DDBJ whole genome shotgun (WGS) entry which is preliminary data.</text>
</comment>
<dbReference type="GO" id="GO:0007131">
    <property type="term" value="P:reciprocal meiotic recombination"/>
    <property type="evidence" value="ECO:0007669"/>
    <property type="project" value="TreeGrafter"/>
</dbReference>
<name>A0A8T1W7B7_9STRA</name>
<dbReference type="AlphaFoldDB" id="A0A8T1W7B7"/>
<dbReference type="SMR" id="A0A8T1W7B7"/>
<evidence type="ECO:0000256" key="2">
    <source>
        <dbReference type="ARBA" id="ARBA00022741"/>
    </source>
</evidence>
<reference evidence="7" key="1">
    <citation type="submission" date="2021-02" db="EMBL/GenBank/DDBJ databases">
        <authorList>
            <person name="Palmer J.M."/>
        </authorList>
    </citation>
    <scope>NUCLEOTIDE SEQUENCE</scope>
    <source>
        <strain evidence="7">SCRP734</strain>
    </source>
</reference>
<dbReference type="PANTHER" id="PTHR45991">
    <property type="entry name" value="PACHYTENE CHECKPOINT PROTEIN 2"/>
    <property type="match status" value="1"/>
</dbReference>
<accession>A0A8T1W7B7</accession>
<evidence type="ECO:0000256" key="1">
    <source>
        <dbReference type="ARBA" id="ARBA00007271"/>
    </source>
</evidence>
<dbReference type="GO" id="GO:0051598">
    <property type="term" value="P:meiotic recombination checkpoint signaling"/>
    <property type="evidence" value="ECO:0007669"/>
    <property type="project" value="TreeGrafter"/>
</dbReference>
<keyword evidence="4" id="KW-0469">Meiosis</keyword>
<dbReference type="PROSITE" id="PS00674">
    <property type="entry name" value="AAA"/>
    <property type="match status" value="1"/>
</dbReference>
<evidence type="ECO:0000313" key="7">
    <source>
        <dbReference type="EMBL" id="KAG7389852.1"/>
    </source>
</evidence>
<dbReference type="Proteomes" id="UP000694044">
    <property type="component" value="Unassembled WGS sequence"/>
</dbReference>
<dbReference type="Pfam" id="PF23242">
    <property type="entry name" value="AAA_lid_TRIP13_C"/>
    <property type="match status" value="1"/>
</dbReference>
<organism evidence="7 8">
    <name type="scientific">Phytophthora pseudosyringae</name>
    <dbReference type="NCBI Taxonomy" id="221518"/>
    <lineage>
        <taxon>Eukaryota</taxon>
        <taxon>Sar</taxon>
        <taxon>Stramenopiles</taxon>
        <taxon>Oomycota</taxon>
        <taxon>Peronosporomycetes</taxon>
        <taxon>Peronosporales</taxon>
        <taxon>Peronosporaceae</taxon>
        <taxon>Phytophthora</taxon>
    </lineage>
</organism>
<dbReference type="GO" id="GO:0005634">
    <property type="term" value="C:nucleus"/>
    <property type="evidence" value="ECO:0007669"/>
    <property type="project" value="TreeGrafter"/>
</dbReference>
<dbReference type="Pfam" id="PF00004">
    <property type="entry name" value="AAA"/>
    <property type="match status" value="1"/>
</dbReference>
<evidence type="ECO:0000256" key="3">
    <source>
        <dbReference type="ARBA" id="ARBA00022840"/>
    </source>
</evidence>
<dbReference type="EMBL" id="JAGDFM010000039">
    <property type="protein sequence ID" value="KAG7389852.1"/>
    <property type="molecule type" value="Genomic_DNA"/>
</dbReference>
<dbReference type="GO" id="GO:0005694">
    <property type="term" value="C:chromosome"/>
    <property type="evidence" value="ECO:0007669"/>
    <property type="project" value="TreeGrafter"/>
</dbReference>
<proteinExistence type="inferred from homology"/>
<dbReference type="Pfam" id="PF23563">
    <property type="entry name" value="TRIP13_N"/>
    <property type="match status" value="1"/>
</dbReference>
<dbReference type="SMART" id="SM00382">
    <property type="entry name" value="AAA"/>
    <property type="match status" value="1"/>
</dbReference>
<protein>
    <submittedName>
        <fullName evidence="7">Pachytene checkpoint protein 2</fullName>
    </submittedName>
</protein>
<dbReference type="OrthoDB" id="10042665at2759"/>
<dbReference type="PANTHER" id="PTHR45991:SF1">
    <property type="entry name" value="PACHYTENE CHECKPOINT PROTEIN 2 HOMOLOG"/>
    <property type="match status" value="1"/>
</dbReference>